<reference evidence="2" key="1">
    <citation type="submission" date="2018-06" db="EMBL/GenBank/DDBJ databases">
        <authorList>
            <person name="Zhirakovskaya E."/>
        </authorList>
    </citation>
    <scope>NUCLEOTIDE SEQUENCE</scope>
</reference>
<dbReference type="EMBL" id="UOEW01000100">
    <property type="protein sequence ID" value="VAW35395.1"/>
    <property type="molecule type" value="Genomic_DNA"/>
</dbReference>
<dbReference type="Gene3D" id="3.30.428.10">
    <property type="entry name" value="HIT-like"/>
    <property type="match status" value="1"/>
</dbReference>
<dbReference type="SUPFAM" id="SSF54197">
    <property type="entry name" value="HIT-like"/>
    <property type="match status" value="1"/>
</dbReference>
<gene>
    <name evidence="2" type="ORF">MNBD_GAMMA01-918</name>
</gene>
<dbReference type="InterPro" id="IPR036265">
    <property type="entry name" value="HIT-like_sf"/>
</dbReference>
<dbReference type="Pfam" id="PF01230">
    <property type="entry name" value="HIT"/>
    <property type="match status" value="1"/>
</dbReference>
<evidence type="ECO:0000313" key="2">
    <source>
        <dbReference type="EMBL" id="VAW35395.1"/>
    </source>
</evidence>
<dbReference type="GO" id="GO:0003824">
    <property type="term" value="F:catalytic activity"/>
    <property type="evidence" value="ECO:0007669"/>
    <property type="project" value="InterPro"/>
</dbReference>
<dbReference type="PRINTS" id="PR00332">
    <property type="entry name" value="HISTRIAD"/>
</dbReference>
<organism evidence="2">
    <name type="scientific">hydrothermal vent metagenome</name>
    <dbReference type="NCBI Taxonomy" id="652676"/>
    <lineage>
        <taxon>unclassified sequences</taxon>
        <taxon>metagenomes</taxon>
        <taxon>ecological metagenomes</taxon>
    </lineage>
</organism>
<dbReference type="GO" id="GO:0009117">
    <property type="term" value="P:nucleotide metabolic process"/>
    <property type="evidence" value="ECO:0007669"/>
    <property type="project" value="TreeGrafter"/>
</dbReference>
<dbReference type="PROSITE" id="PS51084">
    <property type="entry name" value="HIT_2"/>
    <property type="match status" value="1"/>
</dbReference>
<dbReference type="InterPro" id="IPR011146">
    <property type="entry name" value="HIT-like"/>
</dbReference>
<dbReference type="PANTHER" id="PTHR46648:SF1">
    <property type="entry name" value="ADENOSINE 5'-MONOPHOSPHORAMIDASE HNT1"/>
    <property type="match status" value="1"/>
</dbReference>
<dbReference type="PANTHER" id="PTHR46648">
    <property type="entry name" value="HIT FAMILY PROTEIN 1"/>
    <property type="match status" value="1"/>
</dbReference>
<evidence type="ECO:0000259" key="1">
    <source>
        <dbReference type="PROSITE" id="PS51084"/>
    </source>
</evidence>
<accession>A0A3B0UW66</accession>
<feature type="domain" description="HIT" evidence="1">
    <location>
        <begin position="10"/>
        <end position="118"/>
    </location>
</feature>
<proteinExistence type="predicted"/>
<dbReference type="InterPro" id="IPR001310">
    <property type="entry name" value="Histidine_triad_HIT"/>
</dbReference>
<sequence>MGIDYDKNNIFAKILTGEAPCIKIYENKHSLAFMDIMPQREGHVLVIAKEPAITIYDLSDEASLACMQTLKIIGKALEKAMQVNGTSVFQLNGKIAGQSVPHFHFHIIPGSLLNLTGHAVQMADMDKLQATANRIIAQL</sequence>
<name>A0A3B0UW66_9ZZZZ</name>
<dbReference type="AlphaFoldDB" id="A0A3B0UW66"/>
<protein>
    <recommendedName>
        <fullName evidence="1">HIT domain-containing protein</fullName>
    </recommendedName>
</protein>